<feature type="region of interest" description="Disordered" evidence="2">
    <location>
        <begin position="338"/>
        <end position="398"/>
    </location>
</feature>
<dbReference type="GO" id="GO:0031151">
    <property type="term" value="F:histone H3K79 methyltransferase activity"/>
    <property type="evidence" value="ECO:0007669"/>
    <property type="project" value="InterPro"/>
</dbReference>
<feature type="region of interest" description="Disordered" evidence="2">
    <location>
        <begin position="1220"/>
        <end position="1257"/>
    </location>
</feature>
<dbReference type="EMBL" id="HBGD01003824">
    <property type="protein sequence ID" value="CAD9079886.1"/>
    <property type="molecule type" value="Transcribed_RNA"/>
</dbReference>
<dbReference type="Pfam" id="PF08123">
    <property type="entry name" value="DOT1"/>
    <property type="match status" value="1"/>
</dbReference>
<feature type="region of interest" description="Disordered" evidence="2">
    <location>
        <begin position="573"/>
        <end position="642"/>
    </location>
</feature>
<name>A0A7S1PGS9_9EUKA</name>
<dbReference type="InterPro" id="IPR025789">
    <property type="entry name" value="DOT1_dom"/>
</dbReference>
<feature type="region of interest" description="Disordered" evidence="2">
    <location>
        <begin position="410"/>
        <end position="472"/>
    </location>
</feature>
<dbReference type="AlphaFoldDB" id="A0A7S1PGS9"/>
<dbReference type="Gene3D" id="3.40.50.150">
    <property type="entry name" value="Vaccinia Virus protein VP39"/>
    <property type="match status" value="1"/>
</dbReference>
<feature type="compositionally biased region" description="Polar residues" evidence="2">
    <location>
        <begin position="426"/>
        <end position="440"/>
    </location>
</feature>
<sequence length="1257" mass="144361">MSEFQLPIFPLTLSDFRRLTFSKKHTEPYKVPKEVLLNDSKQCIIANYGELSAETVESMIAYMHIRDDDVYYELGCGKGKCCFQMFFCTAVGKVVGIEIETRRVNMAINSLDDFRKNKRNDLQPYFRDGREISFLRENIMHVDFSDASIVYTCSWNREWQEGPLNSYTVNVLNNAPNLRYVIALHHMKGLDGMHVVKVVTVKSDVYWGDRAQFLYLHEKCDQHPILDYIGTYTKTEEQLTDFVSESSPDEEKQFRIMRKDFDEYSILNKRFGNVSMCMSEDNVQFISAELERKKDRIVLQYGRLKQYYDGVQTGIPKEHVKQMRHIMRTAADLNIAELGIPQPDPRDNSPRTPSPPSSNHISTKMSSRRKSRSRKRRKNVIASDSEEELEPHRSSTEMNEVADLLRMDSSSADDVSPGVDHENDTTHQMSTEKSAQQQAQEMPKIEVPSSLSLGETSQQDSEISPEDTQQSLNEDNVLHEAIVQMEETASKIHTEPMEDVMEVDVAESVEATPDLHPAKQSQPEDIATMITTQTPVPAHLLPPHLRLSMEMSRKRIEVPNTWSAPWEDQVHEEEFHHNHSPSLPARAPVSPELDAPSPSTPDEGHEMSDESRSSDSNSPCLDRLRSPSLSPPLESSKFVSPPRKACAPDDLLFVKPSLVPLKKRKSISHPDNTNTKRRKIDIADSIMQSGTATEDNIAHRKTHLISSKIIELAPPLNAHVETVSSESASNPKFMDFEKLYQLLSPQVSHLKEKAAHYEQLLLQKNDESTALENNLKSLQQRNTDLMNLVRQERQEKRELQTALSIVDIVREEVNKYENALEDVRTKRTEMEYALTEMIRLEQETLRNAPLSSPPCELSQRVQELEQQVEQKDQKLMIMAQESQELQQKLEEMVNNQQRLFQKERREKFKLQKQLDILKGVQGQLEEMEFQLQKELEEKEALRVRFAAMENDRQNSSSHHNKALYDLQQERQVLLNKVRILENNQQKHMQAARQAEEERKNLETQLNAQKEHISKEFSARVAQEHDRLQKQFDVSVMETLVRRKAKMEEELRVKHLMEKQVLRTDLFDQHLYELQSMQKQMIAQFTQEKADMEIAHEQEIRRLREQLNGQSPPQQQRIVSNDGPPTSFAVTTPVGLHGEGVLGREHQPARVSPPQYHNQSPHQQQAQYHQQHAQHTVQPHSVVLPPMQLHHSNQNGGALMMQRSSHQDTPQAALNQQHMAVPTSASGGSGVRHPYAHSQHSSPPPQQPLMQTGGGIQH</sequence>
<protein>
    <recommendedName>
        <fullName evidence="3">DOT1 domain-containing protein</fullName>
    </recommendedName>
</protein>
<evidence type="ECO:0000259" key="3">
    <source>
        <dbReference type="Pfam" id="PF08123"/>
    </source>
</evidence>
<feature type="compositionally biased region" description="Basic residues" evidence="2">
    <location>
        <begin position="366"/>
        <end position="379"/>
    </location>
</feature>
<dbReference type="InterPro" id="IPR029063">
    <property type="entry name" value="SAM-dependent_MTases_sf"/>
</dbReference>
<feature type="compositionally biased region" description="Low complexity" evidence="2">
    <location>
        <begin position="614"/>
        <end position="636"/>
    </location>
</feature>
<accession>A0A7S1PGS9</accession>
<feature type="compositionally biased region" description="Polar residues" evidence="2">
    <location>
        <begin position="449"/>
        <end position="472"/>
    </location>
</feature>
<reference evidence="4" key="1">
    <citation type="submission" date="2021-01" db="EMBL/GenBank/DDBJ databases">
        <authorList>
            <person name="Corre E."/>
            <person name="Pelletier E."/>
            <person name="Niang G."/>
            <person name="Scheremetjew M."/>
            <person name="Finn R."/>
            <person name="Kale V."/>
            <person name="Holt S."/>
            <person name="Cochrane G."/>
            <person name="Meng A."/>
            <person name="Brown T."/>
            <person name="Cohen L."/>
        </authorList>
    </citation>
    <scope>NUCLEOTIDE SEQUENCE</scope>
    <source>
        <strain evidence="4">WS</strain>
    </source>
</reference>
<evidence type="ECO:0000256" key="1">
    <source>
        <dbReference type="SAM" id="Coils"/>
    </source>
</evidence>
<dbReference type="SUPFAM" id="SSF53335">
    <property type="entry name" value="S-adenosyl-L-methionine-dependent methyltransferases"/>
    <property type="match status" value="1"/>
</dbReference>
<gene>
    <name evidence="4" type="ORF">PCOS0759_LOCUS3126</name>
</gene>
<evidence type="ECO:0000313" key="4">
    <source>
        <dbReference type="EMBL" id="CAD9079886.1"/>
    </source>
</evidence>
<feature type="compositionally biased region" description="Basic and acidic residues" evidence="2">
    <location>
        <begin position="602"/>
        <end position="613"/>
    </location>
</feature>
<feature type="domain" description="DOT1" evidence="3">
    <location>
        <begin position="36"/>
        <end position="117"/>
    </location>
</feature>
<keyword evidence="1" id="KW-0175">Coiled coil</keyword>
<feature type="compositionally biased region" description="Low complexity" evidence="2">
    <location>
        <begin position="1151"/>
        <end position="1174"/>
    </location>
</feature>
<proteinExistence type="predicted"/>
<evidence type="ECO:0000256" key="2">
    <source>
        <dbReference type="SAM" id="MobiDB-lite"/>
    </source>
</evidence>
<feature type="coiled-coil region" evidence="1">
    <location>
        <begin position="747"/>
        <end position="833"/>
    </location>
</feature>
<feature type="region of interest" description="Disordered" evidence="2">
    <location>
        <begin position="1145"/>
        <end position="1176"/>
    </location>
</feature>
<feature type="coiled-coil region" evidence="1">
    <location>
        <begin position="861"/>
        <end position="1011"/>
    </location>
</feature>
<organism evidence="4">
    <name type="scientific">Percolomonas cosmopolitus</name>
    <dbReference type="NCBI Taxonomy" id="63605"/>
    <lineage>
        <taxon>Eukaryota</taxon>
        <taxon>Discoba</taxon>
        <taxon>Heterolobosea</taxon>
        <taxon>Tetramitia</taxon>
        <taxon>Eutetramitia</taxon>
        <taxon>Percolomonadidae</taxon>
        <taxon>Percolomonas</taxon>
    </lineage>
</organism>